<evidence type="ECO:0000313" key="1">
    <source>
        <dbReference type="EMBL" id="KWX01016.1"/>
    </source>
</evidence>
<dbReference type="Proteomes" id="UP000070188">
    <property type="component" value="Unassembled WGS sequence"/>
</dbReference>
<proteinExistence type="predicted"/>
<evidence type="ECO:0000313" key="2">
    <source>
        <dbReference type="EMBL" id="KWX05213.1"/>
    </source>
</evidence>
<reference evidence="4" key="1">
    <citation type="submission" date="2015-02" db="EMBL/GenBank/DDBJ databases">
        <title>Physiological reanalysis, assessment of diazotrophy, and genome sequences of multiple isolates of Streptomyces thermoautotrophicus.</title>
        <authorList>
            <person name="MacKellar D.C."/>
            <person name="Lieber L."/>
            <person name="Norman J."/>
            <person name="Bolger A."/>
            <person name="Tobin C."/>
            <person name="Murray J.W."/>
            <person name="Friesen M."/>
            <person name="Prell J."/>
        </authorList>
    </citation>
    <scope>NUCLEOTIDE SEQUENCE [LARGE SCALE GENOMIC DNA]</scope>
    <source>
        <strain evidence="4">UBT1</strain>
    </source>
</reference>
<dbReference type="PATRIC" id="fig|1469144.10.peg.2217"/>
<dbReference type="Pfam" id="PF13549">
    <property type="entry name" value="ATP-grasp_5"/>
    <property type="match status" value="1"/>
</dbReference>
<dbReference type="Proteomes" id="UP000070598">
    <property type="component" value="Unassembled WGS sequence"/>
</dbReference>
<dbReference type="STRING" id="1469144.LI90_2044"/>
<reference evidence="1" key="4">
    <citation type="submission" date="2015-04" db="EMBL/GenBank/DDBJ databases">
        <title>Physiological reanalysis, assessment of diazotrophy, and genome sequences of multiple isolates of Streptomyces thermoautotrophicus.</title>
        <authorList>
            <person name="MacKellar D.C."/>
            <person name="Lieber L."/>
            <person name="Norman J."/>
            <person name="Bolger A."/>
            <person name="Tobin C."/>
            <person name="Murray J.W."/>
            <person name="Woodward J."/>
            <person name="Friesen M."/>
            <person name="Prell J."/>
        </authorList>
    </citation>
    <scope>NUCLEOTIDE SEQUENCE [LARGE SCALE GENOMIC DNA]</scope>
    <source>
        <strain evidence="1">H1</strain>
    </source>
</reference>
<evidence type="ECO:0000313" key="4">
    <source>
        <dbReference type="Proteomes" id="UP000070598"/>
    </source>
</evidence>
<dbReference type="Gene3D" id="3.30.470.20">
    <property type="entry name" value="ATP-grasp fold, B domain"/>
    <property type="match status" value="1"/>
</dbReference>
<dbReference type="EMBL" id="LAXD01000001">
    <property type="protein sequence ID" value="KWX01016.1"/>
    <property type="molecule type" value="Genomic_DNA"/>
</dbReference>
<name>A0A132MTE4_9ACTN</name>
<comment type="caution">
    <text evidence="1">The sequence shown here is derived from an EMBL/GenBank/DDBJ whole genome shotgun (WGS) entry which is preliminary data.</text>
</comment>
<dbReference type="EMBL" id="JYIK01001120">
    <property type="protein sequence ID" value="KWX05213.1"/>
    <property type="molecule type" value="Genomic_DNA"/>
</dbReference>
<gene>
    <name evidence="1" type="ORF">LI90_2044</name>
    <name evidence="2" type="ORF">TR74_23940</name>
</gene>
<organism evidence="1 3">
    <name type="scientific">Carbonactinospora thermoautotrophica</name>
    <dbReference type="NCBI Taxonomy" id="1469144"/>
    <lineage>
        <taxon>Bacteria</taxon>
        <taxon>Bacillati</taxon>
        <taxon>Actinomycetota</taxon>
        <taxon>Actinomycetes</taxon>
        <taxon>Kitasatosporales</taxon>
        <taxon>Carbonactinosporaceae</taxon>
        <taxon>Carbonactinospora</taxon>
    </lineage>
</organism>
<protein>
    <submittedName>
        <fullName evidence="1">Uncharacterized protein</fullName>
    </submittedName>
</protein>
<sequence length="72" mass="7681">MLRGARGREPADLAALSHLVRAVGDLLAAAPEISELDLNPVLCGRDGCVAADWRIVVQNRPSQDEECAEDSP</sequence>
<dbReference type="AlphaFoldDB" id="A0A132MTE4"/>
<keyword evidence="3" id="KW-1185">Reference proteome</keyword>
<evidence type="ECO:0000313" key="3">
    <source>
        <dbReference type="Proteomes" id="UP000070188"/>
    </source>
</evidence>
<reference evidence="2" key="2">
    <citation type="submission" date="2015-02" db="EMBL/GenBank/DDBJ databases">
        <title>Physiological reanalysis, assessment of diazotrophy, and genome sequences of multiple isolates of Streptomyces thermoautotrophicus.</title>
        <authorList>
            <person name="MacKellar D.C."/>
            <person name="Lieber L."/>
            <person name="Norman J."/>
            <person name="Bolger A."/>
            <person name="Tobin C."/>
            <person name="Murray J.W."/>
            <person name="Prell J."/>
        </authorList>
    </citation>
    <scope>NUCLEOTIDE SEQUENCE [LARGE SCALE GENOMIC DNA]</scope>
    <source>
        <strain evidence="2">UBT1</strain>
    </source>
</reference>
<accession>A0A132MTE4</accession>
<reference evidence="3" key="3">
    <citation type="submission" date="2015-04" db="EMBL/GenBank/DDBJ databases">
        <title>Physiological reanalysis, assessment of diazotrophy, and genome sequences of multiple isolates of Streptomyces thermoautotrophicus.</title>
        <authorList>
            <person name="MacKellar D.C."/>
            <person name="Lieber L."/>
            <person name="Norman J."/>
            <person name="Bolger A."/>
            <person name="Tobin C."/>
            <person name="Murray J.W."/>
            <person name="Chang R."/>
            <person name="Ford T."/>
            <person name="Nguyen P.Q."/>
            <person name="Woodward J."/>
            <person name="Permingeat H."/>
            <person name="Joshi N.S."/>
            <person name="Silver P.A."/>
            <person name="Usadel B."/>
            <person name="Rutherford A.W."/>
            <person name="Friesen M."/>
            <person name="Prell J."/>
        </authorList>
    </citation>
    <scope>NUCLEOTIDE SEQUENCE [LARGE SCALE GENOMIC DNA]</scope>
    <source>
        <strain evidence="3">H1</strain>
    </source>
</reference>